<sequence>MSSNAIRILIATVMFSAAAAPGAHAFRQSGTYTPQVVGSGENQSVVAPRGVIAAVQPRAIMTGSGENQSVQHLDVPPPEAPGYVAQVVGSGENLSVVHIPAGG</sequence>
<keyword evidence="1" id="KW-0732">Signal</keyword>
<dbReference type="Proteomes" id="UP001196565">
    <property type="component" value="Unassembled WGS sequence"/>
</dbReference>
<dbReference type="EMBL" id="JAHYBZ010000005">
    <property type="protein sequence ID" value="MBW6399387.1"/>
    <property type="molecule type" value="Genomic_DNA"/>
</dbReference>
<proteinExistence type="predicted"/>
<reference evidence="2 3" key="1">
    <citation type="submission" date="2021-07" db="EMBL/GenBank/DDBJ databases">
        <authorList>
            <person name="So Y."/>
        </authorList>
    </citation>
    <scope>NUCLEOTIDE SEQUENCE [LARGE SCALE GENOMIC DNA]</scope>
    <source>
        <strain evidence="2 3">HJA6</strain>
    </source>
</reference>
<protein>
    <submittedName>
        <fullName evidence="2">Uncharacterized protein</fullName>
    </submittedName>
</protein>
<feature type="signal peptide" evidence="1">
    <location>
        <begin position="1"/>
        <end position="25"/>
    </location>
</feature>
<evidence type="ECO:0000256" key="1">
    <source>
        <dbReference type="SAM" id="SignalP"/>
    </source>
</evidence>
<feature type="chain" id="PRO_5045403869" evidence="1">
    <location>
        <begin position="26"/>
        <end position="103"/>
    </location>
</feature>
<keyword evidence="3" id="KW-1185">Reference proteome</keyword>
<name>A0ABS7AAQ5_9PROT</name>
<comment type="caution">
    <text evidence="2">The sequence shown here is derived from an EMBL/GenBank/DDBJ whole genome shotgun (WGS) entry which is preliminary data.</text>
</comment>
<accession>A0ABS7AAQ5</accession>
<dbReference type="RefSeq" id="WP_219763993.1">
    <property type="nucleotide sequence ID" value="NZ_JAHYBZ010000005.1"/>
</dbReference>
<evidence type="ECO:0000313" key="2">
    <source>
        <dbReference type="EMBL" id="MBW6399387.1"/>
    </source>
</evidence>
<gene>
    <name evidence="2" type="ORF">KPL78_16130</name>
</gene>
<evidence type="ECO:0000313" key="3">
    <source>
        <dbReference type="Proteomes" id="UP001196565"/>
    </source>
</evidence>
<organism evidence="2 3">
    <name type="scientific">Roseomonas alba</name>
    <dbReference type="NCBI Taxonomy" id="2846776"/>
    <lineage>
        <taxon>Bacteria</taxon>
        <taxon>Pseudomonadati</taxon>
        <taxon>Pseudomonadota</taxon>
        <taxon>Alphaproteobacteria</taxon>
        <taxon>Acetobacterales</taxon>
        <taxon>Roseomonadaceae</taxon>
        <taxon>Roseomonas</taxon>
    </lineage>
</organism>